<organism evidence="2 3">
    <name type="scientific">Enterobacter phage EspM4VN</name>
    <dbReference type="NCBI Taxonomy" id="2137745"/>
    <lineage>
        <taxon>Viruses</taxon>
        <taxon>Duplodnaviria</taxon>
        <taxon>Heunggongvirae</taxon>
        <taxon>Uroviricota</taxon>
        <taxon>Caudoviricetes</taxon>
        <taxon>Pantevenvirales</taxon>
        <taxon>Ackermannviridae</taxon>
        <taxon>Aglimvirinae</taxon>
        <taxon>Agtrevirus</taxon>
        <taxon>Agtrevirus EM4</taxon>
    </lineage>
</organism>
<dbReference type="KEGG" id="vg:55806270"/>
<keyword evidence="1" id="KW-0472">Membrane</keyword>
<keyword evidence="1" id="KW-0812">Transmembrane</keyword>
<feature type="transmembrane region" description="Helical" evidence="1">
    <location>
        <begin position="34"/>
        <end position="53"/>
    </location>
</feature>
<sequence>MNYEQIKLAILIFACIIDIIAFSRETERKNYLKALGYLGLSVWFCYLLAGQILK</sequence>
<evidence type="ECO:0000313" key="3">
    <source>
        <dbReference type="Proteomes" id="UP000248666"/>
    </source>
</evidence>
<dbReference type="GeneID" id="55806270"/>
<proteinExistence type="predicted"/>
<dbReference type="EMBL" id="LC373201">
    <property type="protein sequence ID" value="BBK03810.1"/>
    <property type="molecule type" value="Genomic_DNA"/>
</dbReference>
<name>A0A4P2WVE8_9CAUD</name>
<protein>
    <submittedName>
        <fullName evidence="2">Uncharacterized protein</fullName>
    </submittedName>
</protein>
<reference evidence="2 3" key="1">
    <citation type="submission" date="2018-02" db="EMBL/GenBank/DDBJ databases">
        <title>Isolation and characterization of bacteriophage of Enterobacter asburiae, a cause of soft rot disease of plants in Vietnam.</title>
        <authorList>
            <person name="Doi K."/>
            <person name="Nagayoshi Y."/>
            <person name="Fujino Y."/>
            <person name="Thanh N.C."/>
        </authorList>
    </citation>
    <scope>NUCLEOTIDE SEQUENCE [LARGE SCALE GENOMIC DNA]</scope>
</reference>
<evidence type="ECO:0000313" key="2">
    <source>
        <dbReference type="EMBL" id="BBK03810.1"/>
    </source>
</evidence>
<dbReference type="RefSeq" id="YP_009877079.1">
    <property type="nucleotide sequence ID" value="NC_049384.1"/>
</dbReference>
<evidence type="ECO:0000256" key="1">
    <source>
        <dbReference type="SAM" id="Phobius"/>
    </source>
</evidence>
<dbReference type="Proteomes" id="UP000248666">
    <property type="component" value="Segment"/>
</dbReference>
<keyword evidence="3" id="KW-1185">Reference proteome</keyword>
<accession>A0A4P2WVE8</accession>
<keyword evidence="1" id="KW-1133">Transmembrane helix</keyword>
<feature type="transmembrane region" description="Helical" evidence="1">
    <location>
        <begin position="6"/>
        <end position="22"/>
    </location>
</feature>